<dbReference type="EMBL" id="JAHSTV010000013">
    <property type="protein sequence ID" value="MBV4466579.1"/>
    <property type="molecule type" value="Genomic_DNA"/>
</dbReference>
<sequence length="121" mass="13585">MNNLPAVEEYQDMLKAAALVFLERHQCEHLGDDQQLLKRAVQHLVADFEVLTPTAERMVHLAYSNLSAANDRQRLDVLTSTPTHTVITDTATGEVWAVPVSLIYERILNAPDNGRFRVTTS</sequence>
<evidence type="ECO:0008006" key="3">
    <source>
        <dbReference type="Google" id="ProtNLM"/>
    </source>
</evidence>
<keyword evidence="2" id="KW-1185">Reference proteome</keyword>
<gene>
    <name evidence="1" type="ORF">KVG95_25015</name>
</gene>
<name>A0ABS6Q247_9PSED</name>
<accession>A0ABS6Q247</accession>
<evidence type="ECO:0000313" key="1">
    <source>
        <dbReference type="EMBL" id="MBV4466579.1"/>
    </source>
</evidence>
<comment type="caution">
    <text evidence="1">The sequence shown here is derived from an EMBL/GenBank/DDBJ whole genome shotgun (WGS) entry which is preliminary data.</text>
</comment>
<organism evidence="1 2">
    <name type="scientific">Pseudomonas farris</name>
    <dbReference type="NCBI Taxonomy" id="2841207"/>
    <lineage>
        <taxon>Bacteria</taxon>
        <taxon>Pseudomonadati</taxon>
        <taxon>Pseudomonadota</taxon>
        <taxon>Gammaproteobacteria</taxon>
        <taxon>Pseudomonadales</taxon>
        <taxon>Pseudomonadaceae</taxon>
        <taxon>Pseudomonas</taxon>
    </lineage>
</organism>
<proteinExistence type="predicted"/>
<reference evidence="1" key="1">
    <citation type="submission" date="2021-06" db="EMBL/GenBank/DDBJ databases">
        <title>Updating the genus Pseudomonas: Description of 43 new species and partition of the Pseudomonas putida group.</title>
        <authorList>
            <person name="Girard L."/>
            <person name="Lood C."/>
            <person name="Vandamme P."/>
            <person name="Rokni-Zadeh H."/>
            <person name="Van Noort V."/>
            <person name="Hofte M."/>
            <person name="Lavigne R."/>
            <person name="De Mot R."/>
        </authorList>
    </citation>
    <scope>NUCLEOTIDE SEQUENCE</scope>
    <source>
        <strain evidence="1">SWRI79</strain>
    </source>
</reference>
<dbReference type="Proteomes" id="UP000886900">
    <property type="component" value="Unassembled WGS sequence"/>
</dbReference>
<dbReference type="RefSeq" id="WP_217858297.1">
    <property type="nucleotide sequence ID" value="NZ_JAHSTV010000013.1"/>
</dbReference>
<evidence type="ECO:0000313" key="2">
    <source>
        <dbReference type="Proteomes" id="UP000886900"/>
    </source>
</evidence>
<protein>
    <recommendedName>
        <fullName evidence="3">Prophage PssSM-01</fullName>
    </recommendedName>
</protein>